<comment type="caution">
    <text evidence="2">The sequence shown here is derived from an EMBL/GenBank/DDBJ whole genome shotgun (WGS) entry which is preliminary data.</text>
</comment>
<feature type="chain" id="PRO_5038424661" evidence="1">
    <location>
        <begin position="24"/>
        <end position="450"/>
    </location>
</feature>
<accession>A0A7W8ZC42</accession>
<dbReference type="CDD" id="cd14748">
    <property type="entry name" value="PBP2_UgpB"/>
    <property type="match status" value="1"/>
</dbReference>
<evidence type="ECO:0000313" key="3">
    <source>
        <dbReference type="Proteomes" id="UP000588112"/>
    </source>
</evidence>
<dbReference type="SUPFAM" id="SSF53850">
    <property type="entry name" value="Periplasmic binding protein-like II"/>
    <property type="match status" value="1"/>
</dbReference>
<feature type="signal peptide" evidence="1">
    <location>
        <begin position="1"/>
        <end position="23"/>
    </location>
</feature>
<keyword evidence="2" id="KW-0762">Sugar transport</keyword>
<dbReference type="Proteomes" id="UP000588112">
    <property type="component" value="Unassembled WGS sequence"/>
</dbReference>
<keyword evidence="2" id="KW-0813">Transport</keyword>
<keyword evidence="3" id="KW-1185">Reference proteome</keyword>
<reference evidence="2 3" key="1">
    <citation type="submission" date="2020-08" db="EMBL/GenBank/DDBJ databases">
        <title>Sequencing the genomes of 1000 actinobacteria strains.</title>
        <authorList>
            <person name="Klenk H.-P."/>
        </authorList>
    </citation>
    <scope>NUCLEOTIDE SEQUENCE [LARGE SCALE GENOMIC DNA]</scope>
    <source>
        <strain evidence="2 3">DSM 45790</strain>
    </source>
</reference>
<organism evidence="2 3">
    <name type="scientific">Sphaerisporangium krabiense</name>
    <dbReference type="NCBI Taxonomy" id="763782"/>
    <lineage>
        <taxon>Bacteria</taxon>
        <taxon>Bacillati</taxon>
        <taxon>Actinomycetota</taxon>
        <taxon>Actinomycetes</taxon>
        <taxon>Streptosporangiales</taxon>
        <taxon>Streptosporangiaceae</taxon>
        <taxon>Sphaerisporangium</taxon>
    </lineage>
</organism>
<proteinExistence type="predicted"/>
<protein>
    <submittedName>
        <fullName evidence="2">Multiple sugar transport system substrate-binding protein</fullName>
    </submittedName>
</protein>
<dbReference type="EMBL" id="JACHBR010000003">
    <property type="protein sequence ID" value="MBB5631302.1"/>
    <property type="molecule type" value="Genomic_DNA"/>
</dbReference>
<dbReference type="RefSeq" id="WP_204070068.1">
    <property type="nucleotide sequence ID" value="NZ_BOOS01000006.1"/>
</dbReference>
<evidence type="ECO:0000313" key="2">
    <source>
        <dbReference type="EMBL" id="MBB5631302.1"/>
    </source>
</evidence>
<sequence>MRITMSRGRRAGVVALGAALALAAAGCGGGADDGGSGGGGGGSQNISFLTHWGPEQVTALKAAATAFQKKNPGITVTVRAVPFANLLTTLRTQGASPNGPTMAGIYDLWLPELVRDGLAAPAPADAAKDLTGAWPANLVEGVTKQGQPRGYPNEVDLYALNYNKKLFAEAGITAPPKTWDELASAAAKLTKREGGKVTRQGFGVITSWAAGVVHPWLSLVNSNGGTLVDGATPKLDDPKVQAATELYAKLVKDGVTQPSMSNANANTTGPYLDNFVNGKTGMIIMANWWQSALKEAMGDRYSDVGVAPVPVGPDGTASAPVSYSWLTMVNGKADKAKQDAAWKFLTFLNGPDSGKNGSSAMGDILVSMGILPSRTSDLSAHKADLSDPFLASYVEQLPKAKPFPAVLGGEEMSQAVQKHIENVVFGKETAKEAMDAAQREVAGILSKAGA</sequence>
<evidence type="ECO:0000256" key="1">
    <source>
        <dbReference type="SAM" id="SignalP"/>
    </source>
</evidence>
<dbReference type="InterPro" id="IPR006059">
    <property type="entry name" value="SBP"/>
</dbReference>
<dbReference type="PROSITE" id="PS51257">
    <property type="entry name" value="PROKAR_LIPOPROTEIN"/>
    <property type="match status" value="1"/>
</dbReference>
<dbReference type="PANTHER" id="PTHR43649:SF30">
    <property type="entry name" value="ABC TRANSPORTER SUBSTRATE-BINDING PROTEIN"/>
    <property type="match status" value="1"/>
</dbReference>
<dbReference type="PANTHER" id="PTHR43649">
    <property type="entry name" value="ARABINOSE-BINDING PROTEIN-RELATED"/>
    <property type="match status" value="1"/>
</dbReference>
<keyword evidence="1" id="KW-0732">Signal</keyword>
<dbReference type="InterPro" id="IPR050490">
    <property type="entry name" value="Bact_solute-bd_prot1"/>
</dbReference>
<dbReference type="AlphaFoldDB" id="A0A7W8ZC42"/>
<dbReference type="Gene3D" id="3.40.190.10">
    <property type="entry name" value="Periplasmic binding protein-like II"/>
    <property type="match status" value="1"/>
</dbReference>
<name>A0A7W8ZC42_9ACTN</name>
<dbReference type="Pfam" id="PF01547">
    <property type="entry name" value="SBP_bac_1"/>
    <property type="match status" value="1"/>
</dbReference>
<gene>
    <name evidence="2" type="ORF">BJ981_007088</name>
</gene>